<gene>
    <name evidence="1" type="ORF">GCM10011382_18780</name>
</gene>
<evidence type="ECO:0000313" key="2">
    <source>
        <dbReference type="Proteomes" id="UP000597301"/>
    </source>
</evidence>
<dbReference type="RefSeq" id="WP_188639243.1">
    <property type="nucleotide sequence ID" value="NZ_BMHM01000003.1"/>
</dbReference>
<name>A0ABQ1P108_9GAMM</name>
<organism evidence="1 2">
    <name type="scientific">Vreelandella lutescens</name>
    <dbReference type="NCBI Taxonomy" id="1602943"/>
    <lineage>
        <taxon>Bacteria</taxon>
        <taxon>Pseudomonadati</taxon>
        <taxon>Pseudomonadota</taxon>
        <taxon>Gammaproteobacteria</taxon>
        <taxon>Oceanospirillales</taxon>
        <taxon>Halomonadaceae</taxon>
        <taxon>Vreelandella</taxon>
    </lineage>
</organism>
<protein>
    <submittedName>
        <fullName evidence="1">Uncharacterized protein</fullName>
    </submittedName>
</protein>
<dbReference type="Proteomes" id="UP000597301">
    <property type="component" value="Unassembled WGS sequence"/>
</dbReference>
<sequence>MAQGSTNAALSPWDVVALDTFQTPERTQASQWRRSWRAATTWMIGREASERQAKQESELRALPEIKLAHVAPSIDWRPAAARLEQALKPYHDAPVVLFISPPHGGHSAVVSHWAAQQGADCLTVPTLKELIDGNLAWVDSATQTKHWAIPALERHFLRHTHGLQGVRELFERALSGRLGQSVIGCDSWTYAYLQHAVGLEGIPVLTLQGVEGEQLAHYFSQAAGECPTVYSTRTGKLILTSESDQKAVFKELQRLAAHCRGHLGIAWHYWRERLREPAEDVDADDQQSEKAQPDSSQELWLLDALADAELPADTGDVATLLLHTLLIHGGLEDQALKHVLPFSDHEALNARFALARRGILSSQQGRWQVAPLSYASVRQLLESRNYLVDPL</sequence>
<keyword evidence="2" id="KW-1185">Reference proteome</keyword>
<accession>A0ABQ1P108</accession>
<evidence type="ECO:0000313" key="1">
    <source>
        <dbReference type="EMBL" id="GGC88800.1"/>
    </source>
</evidence>
<dbReference type="EMBL" id="BMHM01000003">
    <property type="protein sequence ID" value="GGC88800.1"/>
    <property type="molecule type" value="Genomic_DNA"/>
</dbReference>
<reference evidence="2" key="1">
    <citation type="journal article" date="2019" name="Int. J. Syst. Evol. Microbiol.">
        <title>The Global Catalogue of Microorganisms (GCM) 10K type strain sequencing project: providing services to taxonomists for standard genome sequencing and annotation.</title>
        <authorList>
            <consortium name="The Broad Institute Genomics Platform"/>
            <consortium name="The Broad Institute Genome Sequencing Center for Infectious Disease"/>
            <person name="Wu L."/>
            <person name="Ma J."/>
        </authorList>
    </citation>
    <scope>NUCLEOTIDE SEQUENCE [LARGE SCALE GENOMIC DNA]</scope>
    <source>
        <strain evidence="2">CGMCC 1.15122</strain>
    </source>
</reference>
<comment type="caution">
    <text evidence="1">The sequence shown here is derived from an EMBL/GenBank/DDBJ whole genome shotgun (WGS) entry which is preliminary data.</text>
</comment>
<proteinExistence type="predicted"/>